<accession>A0ABN9GJQ9</accession>
<evidence type="ECO:0000256" key="1">
    <source>
        <dbReference type="ARBA" id="ARBA00022734"/>
    </source>
</evidence>
<dbReference type="InterPro" id="IPR044156">
    <property type="entry name" value="Galectin-like"/>
</dbReference>
<dbReference type="CDD" id="cd00070">
    <property type="entry name" value="GLECT"/>
    <property type="match status" value="1"/>
</dbReference>
<evidence type="ECO:0000313" key="4">
    <source>
        <dbReference type="EMBL" id="CAI9607756.1"/>
    </source>
</evidence>
<evidence type="ECO:0000313" key="5">
    <source>
        <dbReference type="Proteomes" id="UP001162483"/>
    </source>
</evidence>
<name>A0ABN9GJQ9_9NEOB</name>
<dbReference type="EMBL" id="CATNWA010018497">
    <property type="protein sequence ID" value="CAI9607756.1"/>
    <property type="molecule type" value="Genomic_DNA"/>
</dbReference>
<dbReference type="PANTHER" id="PTHR11346:SF97">
    <property type="entry name" value="GALECTIN-1"/>
    <property type="match status" value="1"/>
</dbReference>
<feature type="domain" description="Galectin" evidence="3">
    <location>
        <begin position="5"/>
        <end position="136"/>
    </location>
</feature>
<protein>
    <recommendedName>
        <fullName evidence="2">Galectin</fullName>
    </recommendedName>
</protein>
<dbReference type="InterPro" id="IPR001079">
    <property type="entry name" value="Galectin_CRD"/>
</dbReference>
<dbReference type="InterPro" id="IPR013320">
    <property type="entry name" value="ConA-like_dom_sf"/>
</dbReference>
<sequence length="136" mass="15550">MADNRIVLYNFSLKPGHSIGVKGFIPEGCKGFAINLGKDNKNFVLYFNPRLDHVDGDKNRLVLNSLEDGVWGAEQRESFFPFHEGSDTMACFKFEQDKITIQLPCRDPFSFQVRFPIEEISYLSLISLQLKSITLK</sequence>
<evidence type="ECO:0000259" key="3">
    <source>
        <dbReference type="PROSITE" id="PS51304"/>
    </source>
</evidence>
<dbReference type="PROSITE" id="PS51304">
    <property type="entry name" value="GALECTIN"/>
    <property type="match status" value="1"/>
</dbReference>
<keyword evidence="5" id="KW-1185">Reference proteome</keyword>
<reference evidence="4" key="1">
    <citation type="submission" date="2023-05" db="EMBL/GenBank/DDBJ databases">
        <authorList>
            <person name="Stuckert A."/>
        </authorList>
    </citation>
    <scope>NUCLEOTIDE SEQUENCE</scope>
</reference>
<dbReference type="Proteomes" id="UP001162483">
    <property type="component" value="Unassembled WGS sequence"/>
</dbReference>
<dbReference type="SUPFAM" id="SSF49899">
    <property type="entry name" value="Concanavalin A-like lectins/glucanases"/>
    <property type="match status" value="1"/>
</dbReference>
<dbReference type="Gene3D" id="2.60.120.200">
    <property type="match status" value="1"/>
</dbReference>
<dbReference type="Pfam" id="PF00337">
    <property type="entry name" value="Gal-bind_lectin"/>
    <property type="match status" value="1"/>
</dbReference>
<comment type="caution">
    <text evidence="4">The sequence shown here is derived from an EMBL/GenBank/DDBJ whole genome shotgun (WGS) entry which is preliminary data.</text>
</comment>
<gene>
    <name evidence="4" type="ORF">SPARVUS_LOCUS13998788</name>
</gene>
<proteinExistence type="predicted"/>
<dbReference type="PANTHER" id="PTHR11346">
    <property type="entry name" value="GALECTIN"/>
    <property type="match status" value="1"/>
</dbReference>
<evidence type="ECO:0000256" key="2">
    <source>
        <dbReference type="RuleBase" id="RU102079"/>
    </source>
</evidence>
<dbReference type="SMART" id="SM00908">
    <property type="entry name" value="Gal-bind_lectin"/>
    <property type="match status" value="1"/>
</dbReference>
<dbReference type="SMART" id="SM00276">
    <property type="entry name" value="GLECT"/>
    <property type="match status" value="1"/>
</dbReference>
<organism evidence="4 5">
    <name type="scientific">Staurois parvus</name>
    <dbReference type="NCBI Taxonomy" id="386267"/>
    <lineage>
        <taxon>Eukaryota</taxon>
        <taxon>Metazoa</taxon>
        <taxon>Chordata</taxon>
        <taxon>Craniata</taxon>
        <taxon>Vertebrata</taxon>
        <taxon>Euteleostomi</taxon>
        <taxon>Amphibia</taxon>
        <taxon>Batrachia</taxon>
        <taxon>Anura</taxon>
        <taxon>Neobatrachia</taxon>
        <taxon>Ranoidea</taxon>
        <taxon>Ranidae</taxon>
        <taxon>Staurois</taxon>
    </lineage>
</organism>
<keyword evidence="1 2" id="KW-0430">Lectin</keyword>